<accession>Q029W9</accession>
<feature type="region of interest" description="Disordered" evidence="1">
    <location>
        <begin position="74"/>
        <end position="109"/>
    </location>
</feature>
<evidence type="ECO:0000313" key="2">
    <source>
        <dbReference type="EMBL" id="ABJ82157.1"/>
    </source>
</evidence>
<reference evidence="2" key="1">
    <citation type="submission" date="2006-10" db="EMBL/GenBank/DDBJ databases">
        <title>Complete sequence of Solibacter usitatus Ellin6076.</title>
        <authorList>
            <consortium name="US DOE Joint Genome Institute"/>
            <person name="Copeland A."/>
            <person name="Lucas S."/>
            <person name="Lapidus A."/>
            <person name="Barry K."/>
            <person name="Detter J.C."/>
            <person name="Glavina del Rio T."/>
            <person name="Hammon N."/>
            <person name="Israni S."/>
            <person name="Dalin E."/>
            <person name="Tice H."/>
            <person name="Pitluck S."/>
            <person name="Thompson L.S."/>
            <person name="Brettin T."/>
            <person name="Bruce D."/>
            <person name="Han C."/>
            <person name="Tapia R."/>
            <person name="Gilna P."/>
            <person name="Schmutz J."/>
            <person name="Larimer F."/>
            <person name="Land M."/>
            <person name="Hauser L."/>
            <person name="Kyrpides N."/>
            <person name="Mikhailova N."/>
            <person name="Janssen P.H."/>
            <person name="Kuske C.R."/>
            <person name="Richardson P."/>
        </authorList>
    </citation>
    <scope>NUCLEOTIDE SEQUENCE</scope>
    <source>
        <strain evidence="2">Ellin6076</strain>
    </source>
</reference>
<dbReference type="KEGG" id="sus:Acid_1163"/>
<dbReference type="EMBL" id="CP000473">
    <property type="protein sequence ID" value="ABJ82157.1"/>
    <property type="molecule type" value="Genomic_DNA"/>
</dbReference>
<protein>
    <submittedName>
        <fullName evidence="2">Uncharacterized protein</fullName>
    </submittedName>
</protein>
<organism evidence="2">
    <name type="scientific">Solibacter usitatus (strain Ellin6076)</name>
    <dbReference type="NCBI Taxonomy" id="234267"/>
    <lineage>
        <taxon>Bacteria</taxon>
        <taxon>Pseudomonadati</taxon>
        <taxon>Acidobacteriota</taxon>
        <taxon>Terriglobia</taxon>
        <taxon>Bryobacterales</taxon>
        <taxon>Solibacteraceae</taxon>
        <taxon>Candidatus Solibacter</taxon>
    </lineage>
</organism>
<dbReference type="STRING" id="234267.Acid_1163"/>
<evidence type="ECO:0000256" key="1">
    <source>
        <dbReference type="SAM" id="MobiDB-lite"/>
    </source>
</evidence>
<gene>
    <name evidence="2" type="ordered locus">Acid_1163</name>
</gene>
<proteinExistence type="predicted"/>
<sequence>MAGEAITLGGLRKLAIRKQVLIHFPLRNGMECVIGEDGVARVPALKTQPDFNLEQELAATAAFVVEAVVPAGKKNAPRSKPLSLGRGEMSTMASESPAAAAAHDEHDEE</sequence>
<dbReference type="InParanoid" id="Q029W9"/>
<dbReference type="HOGENOM" id="CLU_2182213_0_0_0"/>
<dbReference type="OrthoDB" id="129687at2"/>
<name>Q029W9_SOLUE</name>
<dbReference type="AlphaFoldDB" id="Q029W9"/>